<reference evidence="4 5" key="1">
    <citation type="submission" date="2019-05" db="EMBL/GenBank/DDBJ databases">
        <title>Emergence of the Ug99 lineage of the wheat stem rust pathogen through somatic hybridization.</title>
        <authorList>
            <person name="Li F."/>
            <person name="Upadhyaya N.M."/>
            <person name="Sperschneider J."/>
            <person name="Matny O."/>
            <person name="Nguyen-Phuc H."/>
            <person name="Mago R."/>
            <person name="Raley C."/>
            <person name="Miller M.E."/>
            <person name="Silverstein K.A.T."/>
            <person name="Henningsen E."/>
            <person name="Hirsch C.D."/>
            <person name="Visser B."/>
            <person name="Pretorius Z.A."/>
            <person name="Steffenson B.J."/>
            <person name="Schwessinger B."/>
            <person name="Dodds P.N."/>
            <person name="Figueroa M."/>
        </authorList>
    </citation>
    <scope>NUCLEOTIDE SEQUENCE [LARGE SCALE GENOMIC DNA]</scope>
    <source>
        <strain evidence="4">21-0</strain>
    </source>
</reference>
<evidence type="ECO:0000259" key="3">
    <source>
        <dbReference type="PROSITE" id="PS51998"/>
    </source>
</evidence>
<dbReference type="InterPro" id="IPR003121">
    <property type="entry name" value="SWIB_MDM2_domain"/>
</dbReference>
<dbReference type="EMBL" id="VSWC01000157">
    <property type="protein sequence ID" value="KAA1075171.1"/>
    <property type="molecule type" value="Genomic_DNA"/>
</dbReference>
<dbReference type="CDD" id="cd10567">
    <property type="entry name" value="SWIB-MDM2_like"/>
    <property type="match status" value="1"/>
</dbReference>
<dbReference type="InterPro" id="IPR014876">
    <property type="entry name" value="DEK_C"/>
</dbReference>
<protein>
    <submittedName>
        <fullName evidence="4">Uncharacterized protein</fullName>
    </submittedName>
</protein>
<dbReference type="PROSITE" id="PS51925">
    <property type="entry name" value="SWIB_MDM2"/>
    <property type="match status" value="1"/>
</dbReference>
<sequence>MSLPPNIANHVRSYLTGPEVDLQTVSAKQIRKKLATIFPDLDIKALRSEIDEISIPIFHEIKESVEGDVKPAPHETSVNPSNPPQQVIKQDHKPDIKPTTSLPPLALPPRGTPGVVKTGDSQEAKPTIPKPAPQPPASTTPRSAKSTSTKSKKRKSAAFVDTDDEEGSSSTASKKSGSAKKPRPPREGEGPGSNRGIHVELNCSPALSNVIGVPVCSRPQVVKKLWEYIKANSLQNPQDKRQILCDEALKKVFNQNSVHMFTMNKLLASHLFKPDEVVQPPPPPPQL</sequence>
<evidence type="ECO:0000313" key="4">
    <source>
        <dbReference type="EMBL" id="KAA1075171.1"/>
    </source>
</evidence>
<evidence type="ECO:0000256" key="1">
    <source>
        <dbReference type="SAM" id="MobiDB-lite"/>
    </source>
</evidence>
<dbReference type="OrthoDB" id="10251073at2759"/>
<keyword evidence="5" id="KW-1185">Reference proteome</keyword>
<name>A0A5B0MET6_PUCGR</name>
<feature type="domain" description="DM2" evidence="2">
    <location>
        <begin position="196"/>
        <end position="273"/>
    </location>
</feature>
<evidence type="ECO:0000313" key="5">
    <source>
        <dbReference type="Proteomes" id="UP000324748"/>
    </source>
</evidence>
<feature type="compositionally biased region" description="Polar residues" evidence="1">
    <location>
        <begin position="76"/>
        <end position="88"/>
    </location>
</feature>
<gene>
    <name evidence="4" type="ORF">PGT21_030437</name>
</gene>
<dbReference type="Gene3D" id="1.10.245.10">
    <property type="entry name" value="SWIB/MDM2 domain"/>
    <property type="match status" value="1"/>
</dbReference>
<proteinExistence type="predicted"/>
<feature type="domain" description="DEK-C" evidence="3">
    <location>
        <begin position="1"/>
        <end position="59"/>
    </location>
</feature>
<feature type="region of interest" description="Disordered" evidence="1">
    <location>
        <begin position="69"/>
        <end position="197"/>
    </location>
</feature>
<dbReference type="InterPro" id="IPR036885">
    <property type="entry name" value="SWIB_MDM2_dom_sf"/>
</dbReference>
<feature type="compositionally biased region" description="Pro residues" evidence="1">
    <location>
        <begin position="128"/>
        <end position="138"/>
    </location>
</feature>
<dbReference type="SUPFAM" id="SSF109715">
    <property type="entry name" value="DEK C-terminal domain"/>
    <property type="match status" value="1"/>
</dbReference>
<feature type="compositionally biased region" description="Low complexity" evidence="1">
    <location>
        <begin position="139"/>
        <end position="149"/>
    </location>
</feature>
<dbReference type="Pfam" id="PF02201">
    <property type="entry name" value="SWIB"/>
    <property type="match status" value="1"/>
</dbReference>
<dbReference type="PANTHER" id="PTHR13844">
    <property type="entry name" value="SWI/SNF-RELATED MATRIX-ASSOCIATED ACTIN-DEPENDENT REGULATOR OF CHROMATIN SUBFAMILY D"/>
    <property type="match status" value="1"/>
</dbReference>
<dbReference type="Proteomes" id="UP000324748">
    <property type="component" value="Unassembled WGS sequence"/>
</dbReference>
<evidence type="ECO:0000259" key="2">
    <source>
        <dbReference type="PROSITE" id="PS51925"/>
    </source>
</evidence>
<dbReference type="SUPFAM" id="SSF47592">
    <property type="entry name" value="SWIB/MDM2 domain"/>
    <property type="match status" value="1"/>
</dbReference>
<dbReference type="InterPro" id="IPR019835">
    <property type="entry name" value="SWIB_domain"/>
</dbReference>
<dbReference type="SMART" id="SM00151">
    <property type="entry name" value="SWIB"/>
    <property type="match status" value="1"/>
</dbReference>
<accession>A0A5B0MET6</accession>
<dbReference type="PROSITE" id="PS51998">
    <property type="entry name" value="DEK_C"/>
    <property type="match status" value="1"/>
</dbReference>
<comment type="caution">
    <text evidence="4">The sequence shown here is derived from an EMBL/GenBank/DDBJ whole genome shotgun (WGS) entry which is preliminary data.</text>
</comment>
<dbReference type="AlphaFoldDB" id="A0A5B0MET6"/>
<organism evidence="4 5">
    <name type="scientific">Puccinia graminis f. sp. tritici</name>
    <dbReference type="NCBI Taxonomy" id="56615"/>
    <lineage>
        <taxon>Eukaryota</taxon>
        <taxon>Fungi</taxon>
        <taxon>Dikarya</taxon>
        <taxon>Basidiomycota</taxon>
        <taxon>Pucciniomycotina</taxon>
        <taxon>Pucciniomycetes</taxon>
        <taxon>Pucciniales</taxon>
        <taxon>Pucciniaceae</taxon>
        <taxon>Puccinia</taxon>
    </lineage>
</organism>